<organism evidence="1 2">
    <name type="scientific">Ancylomarina euxinus</name>
    <dbReference type="NCBI Taxonomy" id="2283627"/>
    <lineage>
        <taxon>Bacteria</taxon>
        <taxon>Pseudomonadati</taxon>
        <taxon>Bacteroidota</taxon>
        <taxon>Bacteroidia</taxon>
        <taxon>Marinilabiliales</taxon>
        <taxon>Marinifilaceae</taxon>
        <taxon>Ancylomarina</taxon>
    </lineage>
</organism>
<proteinExistence type="predicted"/>
<reference evidence="1 2" key="1">
    <citation type="submission" date="2018-07" db="EMBL/GenBank/DDBJ databases">
        <title>Draft genome sequence of Ancylomarina sp. M1P.</title>
        <authorList>
            <person name="Yadav S."/>
            <person name="Villanueva L."/>
            <person name="Damste J.S.S."/>
        </authorList>
    </citation>
    <scope>NUCLEOTIDE SEQUENCE [LARGE SCALE GENOMIC DNA]</scope>
    <source>
        <strain evidence="1 2">M1P</strain>
    </source>
</reference>
<keyword evidence="2" id="KW-1185">Reference proteome</keyword>
<dbReference type="AlphaFoldDB" id="A0A425Y4D6"/>
<name>A0A425Y4D6_9BACT</name>
<dbReference type="RefSeq" id="WP_125029898.1">
    <property type="nucleotide sequence ID" value="NZ_JAPXVP010000004.1"/>
</dbReference>
<sequence length="79" mass="9290">MFIKGVEYVNHMPYKLNPWIHIFKAWQIQQKYDPEGVGCTISKSFSINMLSLQDKYEMIKSINNTLLRGKIKGRITNKL</sequence>
<evidence type="ECO:0000313" key="2">
    <source>
        <dbReference type="Proteomes" id="UP000285794"/>
    </source>
</evidence>
<dbReference type="EMBL" id="QQWG01000004">
    <property type="protein sequence ID" value="RRG22898.1"/>
    <property type="molecule type" value="Genomic_DNA"/>
</dbReference>
<evidence type="ECO:0000313" key="1">
    <source>
        <dbReference type="EMBL" id="RRG22898.1"/>
    </source>
</evidence>
<comment type="caution">
    <text evidence="1">The sequence shown here is derived from an EMBL/GenBank/DDBJ whole genome shotgun (WGS) entry which is preliminary data.</text>
</comment>
<gene>
    <name evidence="1" type="ORF">DWB61_05520</name>
</gene>
<dbReference type="Proteomes" id="UP000285794">
    <property type="component" value="Unassembled WGS sequence"/>
</dbReference>
<accession>A0A425Y4D6</accession>
<protein>
    <submittedName>
        <fullName evidence="1">Uncharacterized protein</fullName>
    </submittedName>
</protein>